<evidence type="ECO:0000259" key="4">
    <source>
        <dbReference type="PROSITE" id="PS50110"/>
    </source>
</evidence>
<feature type="domain" description="TIR" evidence="3">
    <location>
        <begin position="2"/>
        <end position="144"/>
    </location>
</feature>
<dbReference type="SUPFAM" id="SSF52172">
    <property type="entry name" value="CheY-like"/>
    <property type="match status" value="1"/>
</dbReference>
<dbReference type="RefSeq" id="WP_004365549.1">
    <property type="nucleotide sequence ID" value="NZ_AMXF01000104.1"/>
</dbReference>
<evidence type="ECO:0000256" key="1">
    <source>
        <dbReference type="PROSITE-ProRule" id="PRU00169"/>
    </source>
</evidence>
<sequence length="380" mass="41522">MEPVDLFYSYAHEDEKLRDELDGHLALLRRKGVIRPWHDRGIVPGQKWDEAIDRELGMADLILLLVSMDFLNSDYIWGKELATAVERARRGDASVIPVLLRAVDIEDAPFAHLQGLPTDLRPVTSWPNRDEAWTDVAKGIRRAVEAIRQRWASTPPPPPPPPPAPSAPRSSGLGTAVASAPRPEEAMHSLEMARPVLKMATAEDARTDALLQRTIGAFADELALAARIKGVEGIGSGAAAGLAEALIDRPEQKRVLWVDDQPENNRHELAALAKLQVEVVCVRSTAEALDRLDADEEGFDLVLSDWDRPEPPEGAASAGLKLLGALAARPRRPPVIFYHAEFDPGRRAARREALLRAGGFGEAVRPGELLALIRSAFASD</sequence>
<dbReference type="Pfam" id="PF13676">
    <property type="entry name" value="TIR_2"/>
    <property type="match status" value="1"/>
</dbReference>
<dbReference type="Proteomes" id="UP000013047">
    <property type="component" value="Unassembled WGS sequence"/>
</dbReference>
<dbReference type="PROSITE" id="PS50104">
    <property type="entry name" value="TIR"/>
    <property type="match status" value="1"/>
</dbReference>
<dbReference type="InterPro" id="IPR011006">
    <property type="entry name" value="CheY-like_superfamily"/>
</dbReference>
<dbReference type="CDD" id="cd00156">
    <property type="entry name" value="REC"/>
    <property type="match status" value="1"/>
</dbReference>
<organism evidence="5 6">
    <name type="scientific">Thauera phenylacetica B4P</name>
    <dbReference type="NCBI Taxonomy" id="1234382"/>
    <lineage>
        <taxon>Bacteria</taxon>
        <taxon>Pseudomonadati</taxon>
        <taxon>Pseudomonadota</taxon>
        <taxon>Betaproteobacteria</taxon>
        <taxon>Rhodocyclales</taxon>
        <taxon>Zoogloeaceae</taxon>
        <taxon>Thauera</taxon>
    </lineage>
</organism>
<feature type="modified residue" description="4-aspartylphosphate" evidence="1">
    <location>
        <position position="305"/>
    </location>
</feature>
<evidence type="ECO:0000313" key="5">
    <source>
        <dbReference type="EMBL" id="ENO96488.1"/>
    </source>
</evidence>
<proteinExistence type="predicted"/>
<dbReference type="InterPro" id="IPR000157">
    <property type="entry name" value="TIR_dom"/>
</dbReference>
<feature type="region of interest" description="Disordered" evidence="2">
    <location>
        <begin position="151"/>
        <end position="185"/>
    </location>
</feature>
<reference evidence="5 6" key="1">
    <citation type="submission" date="2012-09" db="EMBL/GenBank/DDBJ databases">
        <title>Draft Genome Sequences of 6 Strains from Genus Thauera.</title>
        <authorList>
            <person name="Liu B."/>
            <person name="Shapleigh J.P."/>
            <person name="Frostegard A.H."/>
        </authorList>
    </citation>
    <scope>NUCLEOTIDE SEQUENCE [LARGE SCALE GENOMIC DNA]</scope>
    <source>
        <strain evidence="5 6">B4P</strain>
    </source>
</reference>
<dbReference type="SUPFAM" id="SSF52200">
    <property type="entry name" value="Toll/Interleukin receptor TIR domain"/>
    <property type="match status" value="1"/>
</dbReference>
<dbReference type="OrthoDB" id="1426235at2"/>
<evidence type="ECO:0000256" key="2">
    <source>
        <dbReference type="SAM" id="MobiDB-lite"/>
    </source>
</evidence>
<dbReference type="InterPro" id="IPR035897">
    <property type="entry name" value="Toll_tir_struct_dom_sf"/>
</dbReference>
<feature type="domain" description="Response regulatory" evidence="4">
    <location>
        <begin position="254"/>
        <end position="377"/>
    </location>
</feature>
<dbReference type="InterPro" id="IPR001789">
    <property type="entry name" value="Sig_transdc_resp-reg_receiver"/>
</dbReference>
<dbReference type="Gene3D" id="3.40.50.10140">
    <property type="entry name" value="Toll/interleukin-1 receptor homology (TIR) domain"/>
    <property type="match status" value="1"/>
</dbReference>
<gene>
    <name evidence="5" type="ORF">C667_13705</name>
</gene>
<dbReference type="GO" id="GO:0000160">
    <property type="term" value="P:phosphorelay signal transduction system"/>
    <property type="evidence" value="ECO:0007669"/>
    <property type="project" value="InterPro"/>
</dbReference>
<protein>
    <submittedName>
        <fullName evidence="5">Response regulator receiver protein</fullName>
    </submittedName>
</protein>
<dbReference type="AlphaFoldDB" id="N6ZQ95"/>
<feature type="compositionally biased region" description="Pro residues" evidence="2">
    <location>
        <begin position="154"/>
        <end position="166"/>
    </location>
</feature>
<evidence type="ECO:0000313" key="6">
    <source>
        <dbReference type="Proteomes" id="UP000013047"/>
    </source>
</evidence>
<keyword evidence="6" id="KW-1185">Reference proteome</keyword>
<dbReference type="SMART" id="SM00255">
    <property type="entry name" value="TIR"/>
    <property type="match status" value="1"/>
</dbReference>
<keyword evidence="1" id="KW-0597">Phosphoprotein</keyword>
<dbReference type="Gene3D" id="3.40.50.2300">
    <property type="match status" value="1"/>
</dbReference>
<name>N6ZQ95_9RHOO</name>
<accession>N6ZQ95</accession>
<dbReference type="EMBL" id="AMXF01000104">
    <property type="protein sequence ID" value="ENO96488.1"/>
    <property type="molecule type" value="Genomic_DNA"/>
</dbReference>
<comment type="caution">
    <text evidence="5">The sequence shown here is derived from an EMBL/GenBank/DDBJ whole genome shotgun (WGS) entry which is preliminary data.</text>
</comment>
<evidence type="ECO:0000259" key="3">
    <source>
        <dbReference type="PROSITE" id="PS50104"/>
    </source>
</evidence>
<dbReference type="PROSITE" id="PS50110">
    <property type="entry name" value="RESPONSE_REGULATORY"/>
    <property type="match status" value="1"/>
</dbReference>